<evidence type="ECO:0000256" key="1">
    <source>
        <dbReference type="ARBA" id="ARBA00004651"/>
    </source>
</evidence>
<dbReference type="InterPro" id="IPR036259">
    <property type="entry name" value="MFS_trans_sf"/>
</dbReference>
<organism evidence="8 9">
    <name type="scientific">Micromonospora tarensis</name>
    <dbReference type="NCBI Taxonomy" id="2806100"/>
    <lineage>
        <taxon>Bacteria</taxon>
        <taxon>Bacillati</taxon>
        <taxon>Actinomycetota</taxon>
        <taxon>Actinomycetes</taxon>
        <taxon>Micromonosporales</taxon>
        <taxon>Micromonosporaceae</taxon>
        <taxon>Micromonospora</taxon>
    </lineage>
</organism>
<dbReference type="PANTHER" id="PTHR23513">
    <property type="entry name" value="INTEGRAL MEMBRANE EFFLUX PROTEIN-RELATED"/>
    <property type="match status" value="1"/>
</dbReference>
<feature type="transmembrane region" description="Helical" evidence="6">
    <location>
        <begin position="384"/>
        <end position="402"/>
    </location>
</feature>
<keyword evidence="2" id="KW-1003">Cell membrane</keyword>
<dbReference type="InterPro" id="IPR020846">
    <property type="entry name" value="MFS_dom"/>
</dbReference>
<dbReference type="PROSITE" id="PS50850">
    <property type="entry name" value="MFS"/>
    <property type="match status" value="1"/>
</dbReference>
<name>A0ABS1YJ00_9ACTN</name>
<dbReference type="Gene3D" id="1.20.1250.20">
    <property type="entry name" value="MFS general substrate transporter like domains"/>
    <property type="match status" value="1"/>
</dbReference>
<feature type="domain" description="Major facilitator superfamily (MFS) profile" evidence="7">
    <location>
        <begin position="230"/>
        <end position="417"/>
    </location>
</feature>
<keyword evidence="3 6" id="KW-0812">Transmembrane</keyword>
<feature type="transmembrane region" description="Helical" evidence="6">
    <location>
        <begin position="83"/>
        <end position="101"/>
    </location>
</feature>
<dbReference type="SUPFAM" id="SSF103473">
    <property type="entry name" value="MFS general substrate transporter"/>
    <property type="match status" value="1"/>
</dbReference>
<dbReference type="Pfam" id="PF07690">
    <property type="entry name" value="MFS_1"/>
    <property type="match status" value="2"/>
</dbReference>
<keyword evidence="9" id="KW-1185">Reference proteome</keyword>
<comment type="caution">
    <text evidence="8">The sequence shown here is derived from an EMBL/GenBank/DDBJ whole genome shotgun (WGS) entry which is preliminary data.</text>
</comment>
<keyword evidence="4 6" id="KW-1133">Transmembrane helix</keyword>
<feature type="transmembrane region" description="Helical" evidence="6">
    <location>
        <begin position="174"/>
        <end position="193"/>
    </location>
</feature>
<feature type="transmembrane region" description="Helical" evidence="6">
    <location>
        <begin position="108"/>
        <end position="129"/>
    </location>
</feature>
<feature type="transmembrane region" description="Helical" evidence="6">
    <location>
        <begin position="319"/>
        <end position="339"/>
    </location>
</feature>
<feature type="transmembrane region" description="Helical" evidence="6">
    <location>
        <begin position="351"/>
        <end position="378"/>
    </location>
</feature>
<evidence type="ECO:0000259" key="7">
    <source>
        <dbReference type="PROSITE" id="PS50850"/>
    </source>
</evidence>
<dbReference type="EMBL" id="JAEVHL010000101">
    <property type="protein sequence ID" value="MBM0277410.1"/>
    <property type="molecule type" value="Genomic_DNA"/>
</dbReference>
<dbReference type="CDD" id="cd06173">
    <property type="entry name" value="MFS_MefA_like"/>
    <property type="match status" value="1"/>
</dbReference>
<evidence type="ECO:0000256" key="5">
    <source>
        <dbReference type="ARBA" id="ARBA00023136"/>
    </source>
</evidence>
<dbReference type="InterPro" id="IPR011701">
    <property type="entry name" value="MFS"/>
</dbReference>
<feature type="transmembrane region" description="Helical" evidence="6">
    <location>
        <begin position="296"/>
        <end position="313"/>
    </location>
</feature>
<evidence type="ECO:0000313" key="9">
    <source>
        <dbReference type="Proteomes" id="UP000622245"/>
    </source>
</evidence>
<dbReference type="Proteomes" id="UP000622245">
    <property type="component" value="Unassembled WGS sequence"/>
</dbReference>
<feature type="transmembrane region" description="Helical" evidence="6">
    <location>
        <begin position="267"/>
        <end position="289"/>
    </location>
</feature>
<sequence>MQTVTDVAADGRMGGAATRLLAAATLSRLADSAAGIAVTLLVIARTDDVRLAGLVVAAFALPTLLTGPILGALLDRLPAKRPLFIANQLILAATLTGVLVLAGRSPTILLIALGLLAGLTAPVLTGGYSSILPQVLPPARLTRGNAADAASYNIAGLGGPALASAIASTAGAGAALASVAAIAAIGVALILIAPMPTTSAAVTTTTAAGGRESLPTALRDGVRLVMREPLLRATTVTTTVSHTVQGLLPVTLPLLALQLGHPAEHGGWILTAISFGALIGSLASAHLLIRIPPRTALIGALVCYGSGVAAIAAAPTLSIALPFAALAGLANGPVLAATMTIRQHCTPAHRYAQIVATGASIKTGGYALGAATTGLLAAHLTARQIVFFVAGVQLLALVPLLTNRQRIVPPHATPKPA</sequence>
<dbReference type="PANTHER" id="PTHR23513:SF11">
    <property type="entry name" value="STAPHYLOFERRIN A TRANSPORTER"/>
    <property type="match status" value="1"/>
</dbReference>
<evidence type="ECO:0000256" key="4">
    <source>
        <dbReference type="ARBA" id="ARBA00022989"/>
    </source>
</evidence>
<feature type="transmembrane region" description="Helical" evidence="6">
    <location>
        <begin position="20"/>
        <end position="44"/>
    </location>
</feature>
<gene>
    <name evidence="8" type="ORF">JM949_19480</name>
</gene>
<evidence type="ECO:0000313" key="8">
    <source>
        <dbReference type="EMBL" id="MBM0277410.1"/>
    </source>
</evidence>
<feature type="transmembrane region" description="Helical" evidence="6">
    <location>
        <begin position="149"/>
        <end position="167"/>
    </location>
</feature>
<proteinExistence type="predicted"/>
<keyword evidence="5 6" id="KW-0472">Membrane</keyword>
<reference evidence="8 9" key="1">
    <citation type="submission" date="2021-01" db="EMBL/GenBank/DDBJ databases">
        <title>Draft genome sequence of Micromonospora sp. strain STR1s_6.</title>
        <authorList>
            <person name="Karlyshev A."/>
            <person name="Jawad R."/>
        </authorList>
    </citation>
    <scope>NUCLEOTIDE SEQUENCE [LARGE SCALE GENOMIC DNA]</scope>
    <source>
        <strain evidence="8 9">STR1S-6</strain>
    </source>
</reference>
<comment type="subcellular location">
    <subcellularLocation>
        <location evidence="1">Cell membrane</location>
        <topology evidence="1">Multi-pass membrane protein</topology>
    </subcellularLocation>
</comment>
<evidence type="ECO:0000256" key="6">
    <source>
        <dbReference type="SAM" id="Phobius"/>
    </source>
</evidence>
<feature type="transmembrane region" description="Helical" evidence="6">
    <location>
        <begin position="51"/>
        <end position="71"/>
    </location>
</feature>
<protein>
    <submittedName>
        <fullName evidence="8">MFS transporter</fullName>
    </submittedName>
</protein>
<evidence type="ECO:0000256" key="3">
    <source>
        <dbReference type="ARBA" id="ARBA00022692"/>
    </source>
</evidence>
<accession>A0ABS1YJ00</accession>
<evidence type="ECO:0000256" key="2">
    <source>
        <dbReference type="ARBA" id="ARBA00022475"/>
    </source>
</evidence>